<accession>A0A1I2ZBV0</accession>
<dbReference type="STRING" id="504797.SAMN05421678_11616"/>
<dbReference type="AlphaFoldDB" id="A0A1I2ZBV0"/>
<dbReference type="RefSeq" id="WP_092887245.1">
    <property type="nucleotide sequence ID" value="NZ_FOOI01000016.1"/>
</dbReference>
<keyword evidence="4" id="KW-1185">Reference proteome</keyword>
<evidence type="ECO:0000313" key="2">
    <source>
        <dbReference type="EMBL" id="SFH35342.1"/>
    </source>
</evidence>
<gene>
    <name evidence="1" type="ORF">FHR37_000754</name>
    <name evidence="2" type="ORF">SAMN05421678_11616</name>
</gene>
<proteinExistence type="predicted"/>
<reference evidence="1 4" key="2">
    <citation type="submission" date="2020-07" db="EMBL/GenBank/DDBJ databases">
        <title>Sequencing the genomes of 1000 actinobacteria strains.</title>
        <authorList>
            <person name="Klenk H.-P."/>
        </authorList>
    </citation>
    <scope>NUCLEOTIDE SEQUENCE [LARGE SCALE GENOMIC DNA]</scope>
    <source>
        <strain evidence="1 4">DSM 45117</strain>
    </source>
</reference>
<name>A0A1I2ZBV0_9ACTN</name>
<dbReference type="EMBL" id="FOOI01000016">
    <property type="protein sequence ID" value="SFH35342.1"/>
    <property type="molecule type" value="Genomic_DNA"/>
</dbReference>
<protein>
    <submittedName>
        <fullName evidence="2">Uncharacterized protein</fullName>
    </submittedName>
</protein>
<evidence type="ECO:0000313" key="3">
    <source>
        <dbReference type="Proteomes" id="UP000199052"/>
    </source>
</evidence>
<evidence type="ECO:0000313" key="1">
    <source>
        <dbReference type="EMBL" id="NYH81903.1"/>
    </source>
</evidence>
<dbReference type="EMBL" id="JACBZA010000001">
    <property type="protein sequence ID" value="NYH81903.1"/>
    <property type="molecule type" value="Genomic_DNA"/>
</dbReference>
<dbReference type="Proteomes" id="UP000533017">
    <property type="component" value="Unassembled WGS sequence"/>
</dbReference>
<organism evidence="2 3">
    <name type="scientific">Actinopolymorpha cephalotaxi</name>
    <dbReference type="NCBI Taxonomy" id="504797"/>
    <lineage>
        <taxon>Bacteria</taxon>
        <taxon>Bacillati</taxon>
        <taxon>Actinomycetota</taxon>
        <taxon>Actinomycetes</taxon>
        <taxon>Propionibacteriales</taxon>
        <taxon>Actinopolymorphaceae</taxon>
        <taxon>Actinopolymorpha</taxon>
    </lineage>
</organism>
<evidence type="ECO:0000313" key="4">
    <source>
        <dbReference type="Proteomes" id="UP000533017"/>
    </source>
</evidence>
<reference evidence="2 3" key="1">
    <citation type="submission" date="2016-10" db="EMBL/GenBank/DDBJ databases">
        <authorList>
            <person name="de Groot N.N."/>
        </authorList>
    </citation>
    <scope>NUCLEOTIDE SEQUENCE [LARGE SCALE GENOMIC DNA]</scope>
    <source>
        <strain evidence="2 3">CPCC 202808</strain>
    </source>
</reference>
<sequence length="67" mass="7114">MHPILIEAVARAHRDDLLRTARAQDRAAHLTRSGGSRFAGLSSSLLQAVTAHRHRASTAGACPVPCC</sequence>
<dbReference type="Proteomes" id="UP000199052">
    <property type="component" value="Unassembled WGS sequence"/>
</dbReference>